<dbReference type="Pfam" id="PF13730">
    <property type="entry name" value="HTH_36"/>
    <property type="match status" value="1"/>
</dbReference>
<reference evidence="1 2" key="1">
    <citation type="submission" date="2018-03" db="EMBL/GenBank/DDBJ databases">
        <title>The uncultured portion of the human microbiome is neutrally assembled.</title>
        <authorList>
            <person name="Jeraldo P."/>
            <person name="Boardman L."/>
            <person name="White B.A."/>
            <person name="Nelson H."/>
            <person name="Goldenfeld N."/>
            <person name="Chia N."/>
        </authorList>
    </citation>
    <scope>NUCLEOTIDE SEQUENCE [LARGE SCALE GENOMIC DNA]</scope>
    <source>
        <strain evidence="1">CIM:MAG 903</strain>
    </source>
</reference>
<gene>
    <name evidence="1" type="ORF">DBY38_02495</name>
</gene>
<sequence>MSKKNKVQNCNFIVVHGWMITELNLKGNALLIYAIIYGFSQTEGQSYNAGLQYLADWTNSTKQGVLNALKKLEEQSYIDRFEQMYNGVKFVQYSAKDINTVKESLTVLSGKESLMGIKESLTEPLNKVERGIKQSLPNNIYNNISNNIEDNINNNIYTAPSEQVALEPPVIEFVLNDKSLYPITNKQLNEWQGLYPNVDVMQCLRNMKGWLDANPTKRKTKRGILKFVNGWLAREQDKPRKTQTTKDIAPVMDFSEFY</sequence>
<proteinExistence type="predicted"/>
<comment type="caution">
    <text evidence="1">The sequence shown here is derived from an EMBL/GenBank/DDBJ whole genome shotgun (WGS) entry which is preliminary data.</text>
</comment>
<evidence type="ECO:0008006" key="3">
    <source>
        <dbReference type="Google" id="ProtNLM"/>
    </source>
</evidence>
<name>A0A316MRY7_9CLOT</name>
<dbReference type="AlphaFoldDB" id="A0A316MRY7"/>
<accession>A0A316MRY7</accession>
<dbReference type="Proteomes" id="UP000246114">
    <property type="component" value="Unassembled WGS sequence"/>
</dbReference>
<protein>
    <recommendedName>
        <fullName evidence="3">Helix-turn-helix domain-containing protein</fullName>
    </recommendedName>
</protein>
<organism evidence="1 2">
    <name type="scientific">Clostridium cadaveris</name>
    <dbReference type="NCBI Taxonomy" id="1529"/>
    <lineage>
        <taxon>Bacteria</taxon>
        <taxon>Bacillati</taxon>
        <taxon>Bacillota</taxon>
        <taxon>Clostridia</taxon>
        <taxon>Eubacteriales</taxon>
        <taxon>Clostridiaceae</taxon>
        <taxon>Clostridium</taxon>
    </lineage>
</organism>
<dbReference type="EMBL" id="QAMZ01000012">
    <property type="protein sequence ID" value="PWL55160.1"/>
    <property type="molecule type" value="Genomic_DNA"/>
</dbReference>
<evidence type="ECO:0000313" key="1">
    <source>
        <dbReference type="EMBL" id="PWL55160.1"/>
    </source>
</evidence>
<evidence type="ECO:0000313" key="2">
    <source>
        <dbReference type="Proteomes" id="UP000246114"/>
    </source>
</evidence>